<dbReference type="Proteomes" id="UP000269396">
    <property type="component" value="Unassembled WGS sequence"/>
</dbReference>
<dbReference type="PANTHER" id="PTHR47027">
    <property type="entry name" value="REVERSE TRANSCRIPTASE DOMAIN-CONTAINING PROTEIN"/>
    <property type="match status" value="1"/>
</dbReference>
<dbReference type="PANTHER" id="PTHR47027:SF25">
    <property type="entry name" value="REVERSE TRANSCRIPTASE DOMAIN-CONTAINING PROTEIN"/>
    <property type="match status" value="1"/>
</dbReference>
<dbReference type="EMBL" id="UZAL01043478">
    <property type="protein sequence ID" value="VDP81365.1"/>
    <property type="molecule type" value="Genomic_DNA"/>
</dbReference>
<protein>
    <submittedName>
        <fullName evidence="1">Uncharacterized protein</fullName>
    </submittedName>
</protein>
<organism evidence="1 2">
    <name type="scientific">Schistosoma mattheei</name>
    <dbReference type="NCBI Taxonomy" id="31246"/>
    <lineage>
        <taxon>Eukaryota</taxon>
        <taxon>Metazoa</taxon>
        <taxon>Spiralia</taxon>
        <taxon>Lophotrochozoa</taxon>
        <taxon>Platyhelminthes</taxon>
        <taxon>Trematoda</taxon>
        <taxon>Digenea</taxon>
        <taxon>Strigeidida</taxon>
        <taxon>Schistosomatoidea</taxon>
        <taxon>Schistosomatidae</taxon>
        <taxon>Schistosoma</taxon>
    </lineage>
</organism>
<proteinExistence type="predicted"/>
<evidence type="ECO:0000313" key="2">
    <source>
        <dbReference type="Proteomes" id="UP000269396"/>
    </source>
</evidence>
<dbReference type="AlphaFoldDB" id="A0A183Q074"/>
<sequence length="128" mass="14839">MFKILFSKIWDEEQVPTDWKEGLLVKIPKKGDLSKKSLQQGIVKQNEGLVDAQLRDQQAGLRKDRSCTDQIATPRIIVEKSTEWNSLLYINFIDFEKAFDSVDRTTLLETSSTLRRASEDSQYHTEFL</sequence>
<reference evidence="1 2" key="1">
    <citation type="submission" date="2018-11" db="EMBL/GenBank/DDBJ databases">
        <authorList>
            <consortium name="Pathogen Informatics"/>
        </authorList>
    </citation>
    <scope>NUCLEOTIDE SEQUENCE [LARGE SCALE GENOMIC DNA]</scope>
    <source>
        <strain>Denwood</strain>
        <strain evidence="2">Zambia</strain>
    </source>
</reference>
<gene>
    <name evidence="1" type="ORF">SMTD_LOCUS20010</name>
</gene>
<evidence type="ECO:0000313" key="1">
    <source>
        <dbReference type="EMBL" id="VDP81365.1"/>
    </source>
</evidence>
<keyword evidence="2" id="KW-1185">Reference proteome</keyword>
<name>A0A183Q074_9TREM</name>
<accession>A0A183Q074</accession>